<evidence type="ECO:0000256" key="1">
    <source>
        <dbReference type="ARBA" id="ARBA00007381"/>
    </source>
</evidence>
<evidence type="ECO:0000256" key="4">
    <source>
        <dbReference type="ARBA" id="ARBA00023186"/>
    </source>
</evidence>
<dbReference type="InterPro" id="IPR013126">
    <property type="entry name" value="Hsp_70_fam"/>
</dbReference>
<comment type="caution">
    <text evidence="6">The sequence shown here is derived from an EMBL/GenBank/DDBJ whole genome shotgun (WGS) entry which is preliminary data.</text>
</comment>
<dbReference type="Gene3D" id="2.60.34.10">
    <property type="entry name" value="Substrate Binding Domain Of DNAk, Chain A, domain 1"/>
    <property type="match status" value="1"/>
</dbReference>
<accession>A0A2A4STA4</accession>
<dbReference type="GO" id="GO:0005524">
    <property type="term" value="F:ATP binding"/>
    <property type="evidence" value="ECO:0007669"/>
    <property type="project" value="UniProtKB-KW"/>
</dbReference>
<dbReference type="Gene3D" id="3.90.640.10">
    <property type="entry name" value="Actin, Chain A, domain 4"/>
    <property type="match status" value="1"/>
</dbReference>
<dbReference type="InterPro" id="IPR043129">
    <property type="entry name" value="ATPase_NBD"/>
</dbReference>
<dbReference type="InterPro" id="IPR029047">
    <property type="entry name" value="HSP70_peptide-bd_sf"/>
</dbReference>
<dbReference type="PROSITE" id="PS00297">
    <property type="entry name" value="HSP70_1"/>
    <property type="match status" value="1"/>
</dbReference>
<organism evidence="6 7">
    <name type="scientific">SAR324 cluster bacterium</name>
    <dbReference type="NCBI Taxonomy" id="2024889"/>
    <lineage>
        <taxon>Bacteria</taxon>
        <taxon>Deltaproteobacteria</taxon>
        <taxon>SAR324 cluster</taxon>
    </lineage>
</organism>
<dbReference type="FunFam" id="3.90.640.10:FF:000003">
    <property type="entry name" value="Molecular chaperone DnaK"/>
    <property type="match status" value="1"/>
</dbReference>
<dbReference type="SUPFAM" id="SSF100920">
    <property type="entry name" value="Heat shock protein 70kD (HSP70), peptide-binding domain"/>
    <property type="match status" value="1"/>
</dbReference>
<dbReference type="PRINTS" id="PR00301">
    <property type="entry name" value="HEATSHOCK70"/>
</dbReference>
<dbReference type="SUPFAM" id="SSF53067">
    <property type="entry name" value="Actin-like ATPase domain"/>
    <property type="match status" value="2"/>
</dbReference>
<dbReference type="PROSITE" id="PS00329">
    <property type="entry name" value="HSP70_2"/>
    <property type="match status" value="1"/>
</dbReference>
<dbReference type="PROSITE" id="PS01036">
    <property type="entry name" value="HSP70_3"/>
    <property type="match status" value="1"/>
</dbReference>
<gene>
    <name evidence="6" type="ORF">COB67_11675</name>
</gene>
<reference evidence="7" key="1">
    <citation type="submission" date="2017-08" db="EMBL/GenBank/DDBJ databases">
        <title>A dynamic microbial community with high functional redundancy inhabits the cold, oxic subseafloor aquifer.</title>
        <authorList>
            <person name="Tully B.J."/>
            <person name="Wheat C.G."/>
            <person name="Glazer B.T."/>
            <person name="Huber J.A."/>
        </authorList>
    </citation>
    <scope>NUCLEOTIDE SEQUENCE [LARGE SCALE GENOMIC DNA]</scope>
</reference>
<name>A0A2A4STA4_9DELT</name>
<evidence type="ECO:0000256" key="2">
    <source>
        <dbReference type="ARBA" id="ARBA00022741"/>
    </source>
</evidence>
<proteinExistence type="inferred from homology"/>
<dbReference type="InterPro" id="IPR018181">
    <property type="entry name" value="Heat_shock_70_CS"/>
</dbReference>
<protein>
    <submittedName>
        <fullName evidence="6">Heat-shock protein Hsp70</fullName>
    </submittedName>
</protein>
<sequence length="588" mass="65789">MEKIIGIDLGTTNSLVAVIEQGKCTVIPDHHGNLILPSFVGMSKEGQLLVGEEARRQYVAVPQNTVKSVKRKMGTDHQYQMLEKDYSATEISAIILKTLKERATAYFGEEIRKAIITVPAYFSDAQRQATKDAGEIAGLEVTRILNEPTAAAVAYQFDSQETETILVYDLGGGTFDVSIVEISDGITEVLSSHGNNLLGGDDFDLKLAHWLEERFYQSNQIRLFDNPVTKARLLRAAESAKITLSEHIFVDVAEQYIARQGKKALHLQEKITRMDFEELIMPLLEQTTDALDQALKDAELEAEDIDRVILVGGSTRIPMVRTILENHLQQEVFDLVNPDLCVALGAGYHAGTQAGEEIDSVLVDVTPYSLGVRSGRQTDYGFDDNYFSVIIPRNTVIPCTKSDIFTNPMDDMKKVMVAVYQGEQTFATGNIHLGSFDILNLPTARSNELKIEVSFDFDINGILNVTAKEKNSKQEFSIHLHQSSTRMATKQITKARNRLDDLFEEASQPIIPMADVIIPKTEKKMSKSIRDLCHKAEIKAESLEDKEEAKDILDLVSNIKECFWEEDDELLETLVGELNDILYYLDND</sequence>
<dbReference type="Gene3D" id="3.30.420.40">
    <property type="match status" value="2"/>
</dbReference>
<dbReference type="GO" id="GO:0140662">
    <property type="term" value="F:ATP-dependent protein folding chaperone"/>
    <property type="evidence" value="ECO:0007669"/>
    <property type="project" value="InterPro"/>
</dbReference>
<evidence type="ECO:0000256" key="5">
    <source>
        <dbReference type="RuleBase" id="RU003322"/>
    </source>
</evidence>
<comment type="similarity">
    <text evidence="1 5">Belongs to the heat shock protein 70 family.</text>
</comment>
<dbReference type="FunFam" id="3.30.420.40:FF:000071">
    <property type="entry name" value="Molecular chaperone DnaK"/>
    <property type="match status" value="1"/>
</dbReference>
<dbReference type="PANTHER" id="PTHR19375">
    <property type="entry name" value="HEAT SHOCK PROTEIN 70KDA"/>
    <property type="match status" value="1"/>
</dbReference>
<dbReference type="AlphaFoldDB" id="A0A2A4STA4"/>
<dbReference type="Pfam" id="PF00012">
    <property type="entry name" value="HSP70"/>
    <property type="match status" value="1"/>
</dbReference>
<dbReference type="Proteomes" id="UP000218113">
    <property type="component" value="Unassembled WGS sequence"/>
</dbReference>
<evidence type="ECO:0000313" key="7">
    <source>
        <dbReference type="Proteomes" id="UP000218113"/>
    </source>
</evidence>
<keyword evidence="2 5" id="KW-0547">Nucleotide-binding</keyword>
<dbReference type="EMBL" id="NVSR01000124">
    <property type="protein sequence ID" value="PCI24319.1"/>
    <property type="molecule type" value="Genomic_DNA"/>
</dbReference>
<keyword evidence="3 5" id="KW-0067">ATP-binding</keyword>
<evidence type="ECO:0000256" key="3">
    <source>
        <dbReference type="ARBA" id="ARBA00022840"/>
    </source>
</evidence>
<evidence type="ECO:0000313" key="6">
    <source>
        <dbReference type="EMBL" id="PCI24319.1"/>
    </source>
</evidence>
<keyword evidence="4" id="KW-0143">Chaperone</keyword>